<dbReference type="Proteomes" id="UP000012174">
    <property type="component" value="Unassembled WGS sequence"/>
</dbReference>
<accession>M7TNH7</accession>
<keyword evidence="7" id="KW-1185">Reference proteome</keyword>
<proteinExistence type="predicted"/>
<dbReference type="HOGENOM" id="CLU_1348929_0_0_1"/>
<feature type="transmembrane region" description="Helical" evidence="5">
    <location>
        <begin position="118"/>
        <end position="140"/>
    </location>
</feature>
<dbReference type="Gene3D" id="1.20.58.340">
    <property type="entry name" value="Magnesium transport protein CorA, transmembrane region"/>
    <property type="match status" value="1"/>
</dbReference>
<dbReference type="GO" id="GO:0016020">
    <property type="term" value="C:membrane"/>
    <property type="evidence" value="ECO:0007669"/>
    <property type="project" value="UniProtKB-SubCell"/>
</dbReference>
<dbReference type="Pfam" id="PF01544">
    <property type="entry name" value="CorA"/>
    <property type="match status" value="1"/>
</dbReference>
<gene>
    <name evidence="6" type="ORF">UCREL1_4722</name>
</gene>
<evidence type="ECO:0000313" key="6">
    <source>
        <dbReference type="EMBL" id="EMR68260.1"/>
    </source>
</evidence>
<dbReference type="GO" id="GO:0046873">
    <property type="term" value="F:metal ion transmembrane transporter activity"/>
    <property type="evidence" value="ECO:0007669"/>
    <property type="project" value="InterPro"/>
</dbReference>
<dbReference type="KEGG" id="ela:UCREL1_4722"/>
<reference evidence="7" key="1">
    <citation type="journal article" date="2013" name="Genome Announc.">
        <title>Draft genome sequence of the grapevine dieback fungus Eutypa lata UCR-EL1.</title>
        <authorList>
            <person name="Blanco-Ulate B."/>
            <person name="Rolshausen P.E."/>
            <person name="Cantu D."/>
        </authorList>
    </citation>
    <scope>NUCLEOTIDE SEQUENCE [LARGE SCALE GENOMIC DNA]</scope>
    <source>
        <strain evidence="7">UCR-EL1</strain>
    </source>
</reference>
<evidence type="ECO:0000256" key="5">
    <source>
        <dbReference type="SAM" id="Phobius"/>
    </source>
</evidence>
<comment type="subcellular location">
    <subcellularLocation>
        <location evidence="1">Membrane</location>
        <topology evidence="1">Multi-pass membrane protein</topology>
    </subcellularLocation>
</comment>
<dbReference type="eggNOG" id="ENOG502SD64">
    <property type="taxonomic scope" value="Eukaryota"/>
</dbReference>
<dbReference type="InterPro" id="IPR045863">
    <property type="entry name" value="CorA_TM1_TM2"/>
</dbReference>
<keyword evidence="4 5" id="KW-0472">Membrane</keyword>
<feature type="transmembrane region" description="Helical" evidence="5">
    <location>
        <begin position="90"/>
        <end position="112"/>
    </location>
</feature>
<organism evidence="6 7">
    <name type="scientific">Eutypa lata (strain UCR-EL1)</name>
    <name type="common">Grapevine dieback disease fungus</name>
    <name type="synonym">Eutypa armeniacae</name>
    <dbReference type="NCBI Taxonomy" id="1287681"/>
    <lineage>
        <taxon>Eukaryota</taxon>
        <taxon>Fungi</taxon>
        <taxon>Dikarya</taxon>
        <taxon>Ascomycota</taxon>
        <taxon>Pezizomycotina</taxon>
        <taxon>Sordariomycetes</taxon>
        <taxon>Xylariomycetidae</taxon>
        <taxon>Xylariales</taxon>
        <taxon>Diatrypaceae</taxon>
        <taxon>Eutypa</taxon>
    </lineage>
</organism>
<dbReference type="OrthoDB" id="5361176at2759"/>
<dbReference type="EMBL" id="KB706272">
    <property type="protein sequence ID" value="EMR68260.1"/>
    <property type="molecule type" value="Genomic_DNA"/>
</dbReference>
<evidence type="ECO:0000256" key="4">
    <source>
        <dbReference type="ARBA" id="ARBA00023136"/>
    </source>
</evidence>
<dbReference type="InterPro" id="IPR002523">
    <property type="entry name" value="MgTranspt_CorA/ZnTranspt_ZntB"/>
</dbReference>
<evidence type="ECO:0000256" key="3">
    <source>
        <dbReference type="ARBA" id="ARBA00022989"/>
    </source>
</evidence>
<evidence type="ECO:0000256" key="1">
    <source>
        <dbReference type="ARBA" id="ARBA00004141"/>
    </source>
</evidence>
<evidence type="ECO:0000256" key="2">
    <source>
        <dbReference type="ARBA" id="ARBA00022692"/>
    </source>
</evidence>
<protein>
    <submittedName>
        <fullName evidence="6">Putative mg2+ transporter zinc transport protein</fullName>
    </submittedName>
</protein>
<evidence type="ECO:0000313" key="7">
    <source>
        <dbReference type="Proteomes" id="UP000012174"/>
    </source>
</evidence>
<dbReference type="AlphaFoldDB" id="M7TNH7"/>
<dbReference type="STRING" id="1287681.M7TNH7"/>
<keyword evidence="2 5" id="KW-0812">Transmembrane</keyword>
<keyword evidence="3 5" id="KW-1133">Transmembrane helix</keyword>
<name>M7TNH7_EUTLA</name>
<dbReference type="SUPFAM" id="SSF144083">
    <property type="entry name" value="Magnesium transport protein CorA, transmembrane region"/>
    <property type="match status" value="1"/>
</dbReference>
<sequence>MEEKLESVQLEVSKWETREKDRGKEKPRWTRNDERKYGATIKKLVRSTNKQIRELHSVYTSVKSLKETLVRSQEQIRADLSLRGSEDIRFFTYVTVVFLPLGFASSIFSMNGNPGSDLVTSLVICATIALLITVFALVNAKTLGYFSATREDMMKNMMKRLKTIRKTNMYKPKMALTRIRMRLARGALEPKLSKLRTLRGFGS</sequence>